<dbReference type="InterPro" id="IPR000421">
    <property type="entry name" value="FA58C"/>
</dbReference>
<protein>
    <recommendedName>
        <fullName evidence="1">F5/8 type C domain-containing protein</fullName>
    </recommendedName>
</protein>
<sequence>MSFTIKLQTDSILQVPLTSYNNDFTFIVNQKEYNTNKICADLLSPTISKYHMDDPTISEFSINTSSNGDFEHFLQLLSFKQQEVKSSEQAFFSELCEQLGIQNFGVEMGIEDITIDNVFELIEKHEKSEFFYLKYFEKEVEFVSSHFHEVLTKKKEKLQSLSFNTLFRVINNEVLHLEDEDELLEFINELCLKNDKFSELYEFVYFENVSNEGMEQFISIFNIEYMNTIIWKSICKRLINCETLKITEKTNRKYEQKNTKQKKMICYSPEDGGIFSYFRRESDIDEEVKFTCSSCEGGDKNLLFQIENTDNDFLTAGKQNEWICFEFQKHLVIPTSYTIRSMRRGPNQQHPRSWTIEGSEDNEKWNQLDEETNNSCLNGSNNIHTFPIQTNNKTPIKYIRMRLTDHNWYLTDCNYRIEFCSIDFSGQLVE</sequence>
<keyword evidence="3" id="KW-1185">Reference proteome</keyword>
<proteinExistence type="predicted"/>
<evidence type="ECO:0000259" key="1">
    <source>
        <dbReference type="Pfam" id="PF00754"/>
    </source>
</evidence>
<accession>A0ABR2KAD9</accession>
<gene>
    <name evidence="2" type="ORF">M9Y10_038507</name>
</gene>
<feature type="domain" description="F5/8 type C" evidence="1">
    <location>
        <begin position="290"/>
        <end position="408"/>
    </location>
</feature>
<dbReference type="SUPFAM" id="SSF49785">
    <property type="entry name" value="Galactose-binding domain-like"/>
    <property type="match status" value="1"/>
</dbReference>
<comment type="caution">
    <text evidence="2">The sequence shown here is derived from an EMBL/GenBank/DDBJ whole genome shotgun (WGS) entry which is preliminary data.</text>
</comment>
<dbReference type="Gene3D" id="2.60.120.260">
    <property type="entry name" value="Galactose-binding domain-like"/>
    <property type="match status" value="1"/>
</dbReference>
<organism evidence="2 3">
    <name type="scientific">Tritrichomonas musculus</name>
    <dbReference type="NCBI Taxonomy" id="1915356"/>
    <lineage>
        <taxon>Eukaryota</taxon>
        <taxon>Metamonada</taxon>
        <taxon>Parabasalia</taxon>
        <taxon>Tritrichomonadida</taxon>
        <taxon>Tritrichomonadidae</taxon>
        <taxon>Tritrichomonas</taxon>
    </lineage>
</organism>
<reference evidence="2 3" key="1">
    <citation type="submission" date="2024-04" db="EMBL/GenBank/DDBJ databases">
        <title>Tritrichomonas musculus Genome.</title>
        <authorList>
            <person name="Alves-Ferreira E."/>
            <person name="Grigg M."/>
            <person name="Lorenzi H."/>
            <person name="Galac M."/>
        </authorList>
    </citation>
    <scope>NUCLEOTIDE SEQUENCE [LARGE SCALE GENOMIC DNA]</scope>
    <source>
        <strain evidence="2 3">EAF2021</strain>
    </source>
</reference>
<dbReference type="Pfam" id="PF00754">
    <property type="entry name" value="F5_F8_type_C"/>
    <property type="match status" value="1"/>
</dbReference>
<dbReference type="EMBL" id="JAPFFF010000006">
    <property type="protein sequence ID" value="KAK8887462.1"/>
    <property type="molecule type" value="Genomic_DNA"/>
</dbReference>
<dbReference type="Proteomes" id="UP001470230">
    <property type="component" value="Unassembled WGS sequence"/>
</dbReference>
<dbReference type="InterPro" id="IPR008979">
    <property type="entry name" value="Galactose-bd-like_sf"/>
</dbReference>
<name>A0ABR2KAD9_9EUKA</name>
<evidence type="ECO:0000313" key="3">
    <source>
        <dbReference type="Proteomes" id="UP001470230"/>
    </source>
</evidence>
<evidence type="ECO:0000313" key="2">
    <source>
        <dbReference type="EMBL" id="KAK8887462.1"/>
    </source>
</evidence>